<evidence type="ECO:0000256" key="3">
    <source>
        <dbReference type="ARBA" id="ARBA00022475"/>
    </source>
</evidence>
<evidence type="ECO:0000256" key="5">
    <source>
        <dbReference type="ARBA" id="ARBA00022989"/>
    </source>
</evidence>
<feature type="region of interest" description="Disordered" evidence="8">
    <location>
        <begin position="639"/>
        <end position="692"/>
    </location>
</feature>
<dbReference type="eggNOG" id="KOG3826">
    <property type="taxonomic scope" value="Eukaryota"/>
</dbReference>
<feature type="compositionally biased region" description="Polar residues" evidence="8">
    <location>
        <begin position="14"/>
        <end position="23"/>
    </location>
</feature>
<dbReference type="PANTHER" id="PTHR31102">
    <property type="match status" value="1"/>
</dbReference>
<feature type="transmembrane region" description="Helical" evidence="9">
    <location>
        <begin position="441"/>
        <end position="460"/>
    </location>
</feature>
<evidence type="ECO:0000313" key="11">
    <source>
        <dbReference type="EnsemblMetazoa" id="MDOA008702-PB"/>
    </source>
</evidence>
<dbReference type="VEuPathDB" id="VectorBase:MDOA008702"/>
<reference evidence="11" key="1">
    <citation type="submission" date="2020-05" db="UniProtKB">
        <authorList>
            <consortium name="EnsemblMetazoa"/>
        </authorList>
    </citation>
    <scope>IDENTIFICATION</scope>
    <source>
        <strain evidence="11">Aabys</strain>
    </source>
</reference>
<feature type="domain" description="Cation/H+ exchanger transmembrane" evidence="10">
    <location>
        <begin position="239"/>
        <end position="615"/>
    </location>
</feature>
<reference evidence="13" key="2">
    <citation type="submission" date="2025-04" db="UniProtKB">
        <authorList>
            <consortium name="RefSeq"/>
        </authorList>
    </citation>
    <scope>IDENTIFICATION</scope>
    <source>
        <strain evidence="13">Aabys</strain>
    </source>
</reference>
<proteinExistence type="inferred from homology"/>
<evidence type="ECO:0000256" key="4">
    <source>
        <dbReference type="ARBA" id="ARBA00022692"/>
    </source>
</evidence>
<evidence type="ECO:0000256" key="7">
    <source>
        <dbReference type="ARBA" id="ARBA00023136"/>
    </source>
</evidence>
<dbReference type="OrthoDB" id="423807at2759"/>
<feature type="compositionally biased region" description="Polar residues" evidence="8">
    <location>
        <begin position="674"/>
        <end position="692"/>
    </location>
</feature>
<feature type="transmembrane region" description="Helical" evidence="9">
    <location>
        <begin position="497"/>
        <end position="517"/>
    </location>
</feature>
<feature type="transmembrane region" description="Helical" evidence="9">
    <location>
        <begin position="373"/>
        <end position="396"/>
    </location>
</feature>
<dbReference type="KEGG" id="mde:101893658"/>
<name>A0A1I8MUY9_MUSDO</name>
<dbReference type="Pfam" id="PF00999">
    <property type="entry name" value="Na_H_Exchanger"/>
    <property type="match status" value="1"/>
</dbReference>
<feature type="transmembrane region" description="Helical" evidence="9">
    <location>
        <begin position="604"/>
        <end position="623"/>
    </location>
</feature>
<dbReference type="FunFam" id="1.20.1530.20:FF:000012">
    <property type="entry name" value="sodium/hydrogen exchanger 9B2 isoform X1"/>
    <property type="match status" value="1"/>
</dbReference>
<evidence type="ECO:0000256" key="9">
    <source>
        <dbReference type="SAM" id="Phobius"/>
    </source>
</evidence>
<evidence type="ECO:0000259" key="10">
    <source>
        <dbReference type="Pfam" id="PF00999"/>
    </source>
</evidence>
<comment type="subcellular location">
    <subcellularLocation>
        <location evidence="1">Cell membrane</location>
        <topology evidence="1">Multi-pass membrane protein</topology>
    </subcellularLocation>
</comment>
<evidence type="ECO:0000313" key="12">
    <source>
        <dbReference type="Proteomes" id="UP001652621"/>
    </source>
</evidence>
<feature type="transmembrane region" description="Helical" evidence="9">
    <location>
        <begin position="201"/>
        <end position="220"/>
    </location>
</feature>
<dbReference type="InterPro" id="IPR038770">
    <property type="entry name" value="Na+/solute_symporter_sf"/>
</dbReference>
<dbReference type="EnsemblMetazoa" id="MDOA008702-RB">
    <property type="protein sequence ID" value="MDOA008702-PB"/>
    <property type="gene ID" value="MDOA008702"/>
</dbReference>
<dbReference type="InterPro" id="IPR051843">
    <property type="entry name" value="CPA1_transporter"/>
</dbReference>
<feature type="transmembrane region" description="Helical" evidence="9">
    <location>
        <begin position="563"/>
        <end position="584"/>
    </location>
</feature>
<feature type="transmembrane region" description="Helical" evidence="9">
    <location>
        <begin position="314"/>
        <end position="334"/>
    </location>
</feature>
<feature type="transmembrane region" description="Helical" evidence="9">
    <location>
        <begin position="466"/>
        <end position="485"/>
    </location>
</feature>
<feature type="compositionally biased region" description="Acidic residues" evidence="8">
    <location>
        <begin position="654"/>
        <end position="666"/>
    </location>
</feature>
<evidence type="ECO:0000313" key="13">
    <source>
        <dbReference type="RefSeq" id="XP_005187728.1"/>
    </source>
</evidence>
<keyword evidence="3" id="KW-1003">Cell membrane</keyword>
<feature type="transmembrane region" description="Helical" evidence="9">
    <location>
        <begin position="340"/>
        <end position="361"/>
    </location>
</feature>
<keyword evidence="4 9" id="KW-0812">Transmembrane</keyword>
<evidence type="ECO:0000256" key="6">
    <source>
        <dbReference type="ARBA" id="ARBA00023053"/>
    </source>
</evidence>
<feature type="transmembrane region" description="Helical" evidence="9">
    <location>
        <begin position="529"/>
        <end position="551"/>
    </location>
</feature>
<dbReference type="RefSeq" id="XP_005187728.1">
    <property type="nucleotide sequence ID" value="XM_005187671.3"/>
</dbReference>
<feature type="transmembrane region" description="Helical" evidence="9">
    <location>
        <begin position="408"/>
        <end position="429"/>
    </location>
</feature>
<dbReference type="VEuPathDB" id="VectorBase:MDOMA2_008792"/>
<feature type="region of interest" description="Disordered" evidence="8">
    <location>
        <begin position="11"/>
        <end position="58"/>
    </location>
</feature>
<evidence type="ECO:0000256" key="2">
    <source>
        <dbReference type="ARBA" id="ARBA00007367"/>
    </source>
</evidence>
<dbReference type="PANTHER" id="PTHR31102:SF1">
    <property type="entry name" value="CATION_H+ EXCHANGER DOMAIN-CONTAINING PROTEIN"/>
    <property type="match status" value="1"/>
</dbReference>
<keyword evidence="7 9" id="KW-0472">Membrane</keyword>
<keyword evidence="6" id="KW-0915">Sodium</keyword>
<feature type="transmembrane region" description="Helical" evidence="9">
    <location>
        <begin position="226"/>
        <end position="247"/>
    </location>
</feature>
<comment type="similarity">
    <text evidence="2">Belongs to the monovalent cation:proton antiporter 1 (CPA1) transporter (TC 2.A.36) family.</text>
</comment>
<dbReference type="Proteomes" id="UP001652621">
    <property type="component" value="Unplaced"/>
</dbReference>
<dbReference type="AlphaFoldDB" id="A0A1I8MUY9"/>
<keyword evidence="5 9" id="KW-1133">Transmembrane helix</keyword>
<evidence type="ECO:0000256" key="1">
    <source>
        <dbReference type="ARBA" id="ARBA00004651"/>
    </source>
</evidence>
<dbReference type="GO" id="GO:0005886">
    <property type="term" value="C:plasma membrane"/>
    <property type="evidence" value="ECO:0007669"/>
    <property type="project" value="UniProtKB-SubCell"/>
</dbReference>
<accession>A0A1I8MUY9</accession>
<dbReference type="Gene3D" id="1.20.1530.20">
    <property type="match status" value="1"/>
</dbReference>
<dbReference type="GO" id="GO:1902600">
    <property type="term" value="P:proton transmembrane transport"/>
    <property type="evidence" value="ECO:0007669"/>
    <property type="project" value="InterPro"/>
</dbReference>
<evidence type="ECO:0000256" key="8">
    <source>
        <dbReference type="SAM" id="MobiDB-lite"/>
    </source>
</evidence>
<sequence>MKEIYNIHHHKNMNENSENLPNGSSGGTGNVGIPNVNDLNTNGTNKNTIVIDNQPKRRVSIISDPAHEGRSSVGAYDNPAYEQNPRRKISQTSVHSHTEIGPVRRKSILVNAGHDKESDDGSLHSYDNRPYRSSALDTLNAKIAQHQQSQSNYSSNVEESWLYTFCLKCRGEETTPSWEPPHWQKLFPYPLCPSFRQFARILVLILIGVLLWITAFVIIGDSAAPGGQLFSLVVLAVAANFGGYLISLTTLPRLIGMLLVGILFQNVGWTNLEGDFSIVTAHLRKFALTIILIRAGLEMEPEAFKKVYKTILKLGIIPWIVECIIIGVTSHFFLDLPWVWAFLLGSIIAAVSPAVVVPCLFRLRTKGYGVAKGIPTLIIAVAGIDDALSVAVFGIISSVMFSDRGLGYQISQAPVCIIGGLAFGVVWGYIARFFPEKGDPYVVPMRTIMLFAGGLVAIYGSEEIGYEGAGPLAAVFAAFVSNLFWCKQGWEVEDNPVSTAFEIFWMIFEPILFGITGSTVKINELDPDIVSVGVGCIIGAAVLRILCTAGIAFGDRLNVKEKFFVALSWMSKATVQAALGPVALKNLDANATESEKHYAYVVQTIAVLSIVLTAPLGAILISVSGTKLLTKTRQPQITEGWRRSHRPSIRDISIIDEEEEREDPEIPEDKETADNTQTNTHIPPFTLSSYNK</sequence>
<protein>
    <submittedName>
        <fullName evidence="13">Mitochondrial sodium/hydrogen exchanger 9B2 isoform X1</fullName>
    </submittedName>
</protein>
<keyword evidence="12" id="KW-1185">Reference proteome</keyword>
<organism evidence="11">
    <name type="scientific">Musca domestica</name>
    <name type="common">House fly</name>
    <dbReference type="NCBI Taxonomy" id="7370"/>
    <lineage>
        <taxon>Eukaryota</taxon>
        <taxon>Metazoa</taxon>
        <taxon>Ecdysozoa</taxon>
        <taxon>Arthropoda</taxon>
        <taxon>Hexapoda</taxon>
        <taxon>Insecta</taxon>
        <taxon>Pterygota</taxon>
        <taxon>Neoptera</taxon>
        <taxon>Endopterygota</taxon>
        <taxon>Diptera</taxon>
        <taxon>Brachycera</taxon>
        <taxon>Muscomorpha</taxon>
        <taxon>Muscoidea</taxon>
        <taxon>Muscidae</taxon>
        <taxon>Musca</taxon>
    </lineage>
</organism>
<dbReference type="InterPro" id="IPR006153">
    <property type="entry name" value="Cation/H_exchanger_TM"/>
</dbReference>
<gene>
    <name evidence="11" type="primary">101893658</name>
    <name evidence="13" type="synonym">LOC101893658</name>
</gene>
<dbReference type="GO" id="GO:0015297">
    <property type="term" value="F:antiporter activity"/>
    <property type="evidence" value="ECO:0007669"/>
    <property type="project" value="InterPro"/>
</dbReference>
<feature type="compositionally biased region" description="Polar residues" evidence="8">
    <location>
        <begin position="37"/>
        <end position="51"/>
    </location>
</feature>